<dbReference type="GO" id="GO:0015666">
    <property type="term" value="F:restriction endodeoxyribonuclease activity"/>
    <property type="evidence" value="ECO:0007669"/>
    <property type="project" value="TreeGrafter"/>
</dbReference>
<keyword evidence="3" id="KW-0378">Hydrolase</keyword>
<name>A0A0D6PBG7_9PROT</name>
<organism evidence="3 4">
    <name type="scientific">Acidocella aminolytica 101 = DSM 11237</name>
    <dbReference type="NCBI Taxonomy" id="1120923"/>
    <lineage>
        <taxon>Bacteria</taxon>
        <taxon>Pseudomonadati</taxon>
        <taxon>Pseudomonadota</taxon>
        <taxon>Alphaproteobacteria</taxon>
        <taxon>Acetobacterales</taxon>
        <taxon>Acidocellaceae</taxon>
        <taxon>Acidocella</taxon>
    </lineage>
</organism>
<feature type="transmembrane region" description="Helical" evidence="1">
    <location>
        <begin position="47"/>
        <end position="68"/>
    </location>
</feature>
<keyword evidence="1" id="KW-0472">Membrane</keyword>
<evidence type="ECO:0000259" key="2">
    <source>
        <dbReference type="Pfam" id="PF04471"/>
    </source>
</evidence>
<dbReference type="Gene3D" id="3.40.1350.10">
    <property type="match status" value="1"/>
</dbReference>
<evidence type="ECO:0000313" key="3">
    <source>
        <dbReference type="EMBL" id="GAN79017.1"/>
    </source>
</evidence>
<evidence type="ECO:0000313" key="4">
    <source>
        <dbReference type="Proteomes" id="UP000032668"/>
    </source>
</evidence>
<feature type="domain" description="Restriction endonuclease type IV Mrr" evidence="2">
    <location>
        <begin position="87"/>
        <end position="192"/>
    </location>
</feature>
<dbReference type="PANTHER" id="PTHR30015:SF6">
    <property type="entry name" value="SLL1429 PROTEIN"/>
    <property type="match status" value="1"/>
</dbReference>
<dbReference type="InterPro" id="IPR011856">
    <property type="entry name" value="tRNA_endonuc-like_dom_sf"/>
</dbReference>
<keyword evidence="1" id="KW-1133">Transmembrane helix</keyword>
<dbReference type="Pfam" id="PF04471">
    <property type="entry name" value="Mrr_cat"/>
    <property type="match status" value="1"/>
</dbReference>
<reference evidence="3 4" key="1">
    <citation type="submission" date="2012-11" db="EMBL/GenBank/DDBJ databases">
        <title>Whole genome sequence of Acidocella aminolytica 101 = DSM 11237.</title>
        <authorList>
            <person name="Azuma Y."/>
            <person name="Higashiura N."/>
            <person name="Hirakawa H."/>
            <person name="Matsushita K."/>
        </authorList>
    </citation>
    <scope>NUCLEOTIDE SEQUENCE [LARGE SCALE GENOMIC DNA]</scope>
    <source>
        <strain evidence="4">101 / DSM 11237</strain>
    </source>
</reference>
<keyword evidence="3" id="KW-0540">Nuclease</keyword>
<dbReference type="InterPro" id="IPR052906">
    <property type="entry name" value="Type_IV_Methyl-Rstrct_Enzyme"/>
</dbReference>
<comment type="caution">
    <text evidence="3">The sequence shown here is derived from an EMBL/GenBank/DDBJ whole genome shotgun (WGS) entry which is preliminary data.</text>
</comment>
<dbReference type="OrthoDB" id="9797274at2"/>
<dbReference type="AlphaFoldDB" id="A0A0D6PBG7"/>
<gene>
    <name evidence="3" type="ORF">Aam_015_027</name>
</gene>
<dbReference type="RefSeq" id="WP_052948285.1">
    <property type="nucleotide sequence ID" value="NZ_BANC01000015.1"/>
</dbReference>
<evidence type="ECO:0000256" key="1">
    <source>
        <dbReference type="SAM" id="Phobius"/>
    </source>
</evidence>
<keyword evidence="1" id="KW-0812">Transmembrane</keyword>
<dbReference type="PANTHER" id="PTHR30015">
    <property type="entry name" value="MRR RESTRICTION SYSTEM PROTEIN"/>
    <property type="match status" value="1"/>
</dbReference>
<proteinExistence type="predicted"/>
<dbReference type="Proteomes" id="UP000032668">
    <property type="component" value="Unassembled WGS sequence"/>
</dbReference>
<dbReference type="SUPFAM" id="SSF52980">
    <property type="entry name" value="Restriction endonuclease-like"/>
    <property type="match status" value="1"/>
</dbReference>
<dbReference type="InterPro" id="IPR011335">
    <property type="entry name" value="Restrct_endonuc-II-like"/>
</dbReference>
<dbReference type="GO" id="GO:0009307">
    <property type="term" value="P:DNA restriction-modification system"/>
    <property type="evidence" value="ECO:0007669"/>
    <property type="project" value="InterPro"/>
</dbReference>
<feature type="transmembrane region" description="Helical" evidence="1">
    <location>
        <begin position="15"/>
        <end position="35"/>
    </location>
</feature>
<dbReference type="InterPro" id="IPR007560">
    <property type="entry name" value="Restrct_endonuc_IV_Mrr"/>
</dbReference>
<protein>
    <submittedName>
        <fullName evidence="3">Restriction endonuclease</fullName>
    </submittedName>
</protein>
<keyword evidence="3" id="KW-0255">Endonuclease</keyword>
<dbReference type="GO" id="GO:0003677">
    <property type="term" value="F:DNA binding"/>
    <property type="evidence" value="ECO:0007669"/>
    <property type="project" value="InterPro"/>
</dbReference>
<sequence>MPRMIRRRHSKKSDANGLMLLLAMGAVGWVISWIQHLSAQDWFGVEVVVSVTVLGALIAIAVKLLRYLKNRKRYHQMLLDFRWHPGMTPVEFERCCADYLSLKGWSAKTTKGSGDQGVDVIARKAGHTIVLQCKLYSKPIGNKAVQEAFAAKAYANADTAAVISNQSYTAAAQALAGKTGVLLLHFTDLQDLGRRLGDTAL</sequence>
<accession>A0A0D6PBG7</accession>
<dbReference type="EMBL" id="BANC01000015">
    <property type="protein sequence ID" value="GAN79017.1"/>
    <property type="molecule type" value="Genomic_DNA"/>
</dbReference>
<keyword evidence="4" id="KW-1185">Reference proteome</keyword>